<feature type="transmembrane region" description="Helical" evidence="3">
    <location>
        <begin position="239"/>
        <end position="259"/>
    </location>
</feature>
<reference evidence="5" key="1">
    <citation type="submission" date="2022-03" db="EMBL/GenBank/DDBJ databases">
        <title>Identification of a novel bacterium isolated from mangrove sediments.</title>
        <authorList>
            <person name="Pan X."/>
        </authorList>
    </citation>
    <scope>NUCLEOTIDE SEQUENCE</scope>
    <source>
        <strain evidence="5">B1949</strain>
    </source>
</reference>
<evidence type="ECO:0000313" key="6">
    <source>
        <dbReference type="Proteomes" id="UP001162881"/>
    </source>
</evidence>
<dbReference type="InterPro" id="IPR050469">
    <property type="entry name" value="Diguanylate_Cyclase"/>
</dbReference>
<keyword evidence="3" id="KW-1133">Transmembrane helix</keyword>
<proteinExistence type="predicted"/>
<dbReference type="PANTHER" id="PTHR45138:SF9">
    <property type="entry name" value="DIGUANYLATE CYCLASE DGCM-RELATED"/>
    <property type="match status" value="1"/>
</dbReference>
<dbReference type="InterPro" id="IPR000160">
    <property type="entry name" value="GGDEF_dom"/>
</dbReference>
<comment type="catalytic activity">
    <reaction evidence="2">
        <text>2 GTP = 3',3'-c-di-GMP + 2 diphosphate</text>
        <dbReference type="Rhea" id="RHEA:24898"/>
        <dbReference type="ChEBI" id="CHEBI:33019"/>
        <dbReference type="ChEBI" id="CHEBI:37565"/>
        <dbReference type="ChEBI" id="CHEBI:58805"/>
        <dbReference type="EC" id="2.7.7.65"/>
    </reaction>
</comment>
<protein>
    <recommendedName>
        <fullName evidence="1">diguanylate cyclase</fullName>
        <ecNumber evidence="1">2.7.7.65</ecNumber>
    </recommendedName>
</protein>
<feature type="transmembrane region" description="Helical" evidence="3">
    <location>
        <begin position="180"/>
        <end position="200"/>
    </location>
</feature>
<dbReference type="PROSITE" id="PS50887">
    <property type="entry name" value="GGDEF"/>
    <property type="match status" value="1"/>
</dbReference>
<evidence type="ECO:0000313" key="5">
    <source>
        <dbReference type="EMBL" id="MCJ2183195.1"/>
    </source>
</evidence>
<dbReference type="Pfam" id="PF00990">
    <property type="entry name" value="GGDEF"/>
    <property type="match status" value="1"/>
</dbReference>
<evidence type="ECO:0000256" key="2">
    <source>
        <dbReference type="ARBA" id="ARBA00034247"/>
    </source>
</evidence>
<name>A0ABT0BE57_9SPHN</name>
<keyword evidence="6" id="KW-1185">Reference proteome</keyword>
<feature type="transmembrane region" description="Helical" evidence="3">
    <location>
        <begin position="120"/>
        <end position="140"/>
    </location>
</feature>
<dbReference type="SMART" id="SM00267">
    <property type="entry name" value="GGDEF"/>
    <property type="match status" value="1"/>
</dbReference>
<dbReference type="InterPro" id="IPR043128">
    <property type="entry name" value="Rev_trsase/Diguanyl_cyclase"/>
</dbReference>
<accession>A0ABT0BE57</accession>
<dbReference type="Gene3D" id="3.30.70.270">
    <property type="match status" value="1"/>
</dbReference>
<keyword evidence="3" id="KW-0472">Membrane</keyword>
<evidence type="ECO:0000259" key="4">
    <source>
        <dbReference type="PROSITE" id="PS50887"/>
    </source>
</evidence>
<sequence>MIGNSRFDRLTVWFRYADGAIRREEVRAGHYGQHWRAGGQIAFEPPQRDVPLRAMVVRFDRPASASLLRLRLIDRAELSRESTLLAGLIGAAMTLLAVGALFNFTLALSSRFSFSIWQAGWAVCMVAWGALWSQLALFVWPGLAGAPSAQICTGLSCLAVALASLSVLTAIEASCLSWRLRVPTLALALLIAALGLPLSLLRSGPFGALGDALGALMLLDLLAVSACLVAGWRAGSREARFYVGAWAVPMATLAVIELVDIDTWFYGAGSQIVILCAAAWQTLFLSVASSRASGQLRAERDLALRAEAQARELARIDPLTGLRNRRGFQDVVEPMLAHAGARGGHFALLLLDVDRFKAVNDTFGHDAGDAVLVAIARCLDTRRSETCRVARLGGEEFALAVGGLEGFALLRFADDLRRAIAACEHGEATGGQAVTVSIGLASARPGMTFRDLYRDADAALYAAKNSGRNRVVAHRDLDLRAGAGG</sequence>
<feature type="transmembrane region" description="Helical" evidence="3">
    <location>
        <begin position="84"/>
        <end position="108"/>
    </location>
</feature>
<dbReference type="NCBIfam" id="TIGR00254">
    <property type="entry name" value="GGDEF"/>
    <property type="match status" value="1"/>
</dbReference>
<comment type="caution">
    <text evidence="5">The sequence shown here is derived from an EMBL/GenBank/DDBJ whole genome shotgun (WGS) entry which is preliminary data.</text>
</comment>
<dbReference type="InterPro" id="IPR029787">
    <property type="entry name" value="Nucleotide_cyclase"/>
</dbReference>
<feature type="domain" description="GGDEF" evidence="4">
    <location>
        <begin position="344"/>
        <end position="476"/>
    </location>
</feature>
<dbReference type="EC" id="2.7.7.65" evidence="1"/>
<dbReference type="EMBL" id="JALHLF010000037">
    <property type="protein sequence ID" value="MCJ2183195.1"/>
    <property type="molecule type" value="Genomic_DNA"/>
</dbReference>
<organism evidence="5 6">
    <name type="scientific">Novosphingobium organovorum</name>
    <dbReference type="NCBI Taxonomy" id="2930092"/>
    <lineage>
        <taxon>Bacteria</taxon>
        <taxon>Pseudomonadati</taxon>
        <taxon>Pseudomonadota</taxon>
        <taxon>Alphaproteobacteria</taxon>
        <taxon>Sphingomonadales</taxon>
        <taxon>Sphingomonadaceae</taxon>
        <taxon>Novosphingobium</taxon>
    </lineage>
</organism>
<dbReference type="Proteomes" id="UP001162881">
    <property type="component" value="Unassembled WGS sequence"/>
</dbReference>
<feature type="transmembrane region" description="Helical" evidence="3">
    <location>
        <begin position="146"/>
        <end position="168"/>
    </location>
</feature>
<keyword evidence="3" id="KW-0812">Transmembrane</keyword>
<gene>
    <name evidence="5" type="ORF">MTR62_10895</name>
</gene>
<evidence type="ECO:0000256" key="1">
    <source>
        <dbReference type="ARBA" id="ARBA00012528"/>
    </source>
</evidence>
<dbReference type="PANTHER" id="PTHR45138">
    <property type="entry name" value="REGULATORY COMPONENTS OF SENSORY TRANSDUCTION SYSTEM"/>
    <property type="match status" value="1"/>
</dbReference>
<evidence type="ECO:0000256" key="3">
    <source>
        <dbReference type="SAM" id="Phobius"/>
    </source>
</evidence>
<dbReference type="SUPFAM" id="SSF55073">
    <property type="entry name" value="Nucleotide cyclase"/>
    <property type="match status" value="1"/>
</dbReference>
<feature type="transmembrane region" description="Helical" evidence="3">
    <location>
        <begin position="212"/>
        <end position="232"/>
    </location>
</feature>
<feature type="transmembrane region" description="Helical" evidence="3">
    <location>
        <begin position="265"/>
        <end position="287"/>
    </location>
</feature>
<dbReference type="RefSeq" id="WP_244020707.1">
    <property type="nucleotide sequence ID" value="NZ_JALHLF010000037.1"/>
</dbReference>
<dbReference type="CDD" id="cd01949">
    <property type="entry name" value="GGDEF"/>
    <property type="match status" value="1"/>
</dbReference>